<dbReference type="RefSeq" id="XP_041286679.1">
    <property type="nucleotide sequence ID" value="XM_041434340.1"/>
</dbReference>
<evidence type="ECO:0000259" key="2">
    <source>
        <dbReference type="Pfam" id="PF20153"/>
    </source>
</evidence>
<evidence type="ECO:0000256" key="1">
    <source>
        <dbReference type="SAM" id="MobiDB-lite"/>
    </source>
</evidence>
<proteinExistence type="predicted"/>
<dbReference type="EMBL" id="JABBWM010000094">
    <property type="protein sequence ID" value="KAG2091856.1"/>
    <property type="molecule type" value="Genomic_DNA"/>
</dbReference>
<gene>
    <name evidence="3" type="ORF">F5147DRAFT_657858</name>
</gene>
<protein>
    <recommendedName>
        <fullName evidence="2">DUF6535 domain-containing protein</fullName>
    </recommendedName>
</protein>
<sequence length="216" mass="23933">MDSGARPACCQSSTDGAEDHRVRADEQPAPEQTLGPPEDSEEKENGTPLPVKPPSVMAAVRMLGLPSHQKVTNRKVLPKLYRTAIWLPHKMSQPGEERRVKSQWIVIYQRVTAEYDDQFLDRYHSDMSDILLTSGLLSAASMSFIVVMESNLSPDTSDTTNGLLAQLVQIRLGNLTAAGSIHADPASTWLPTVLAMRIQMGRIRKLFHELQHSGSY</sequence>
<evidence type="ECO:0000313" key="4">
    <source>
        <dbReference type="Proteomes" id="UP000823399"/>
    </source>
</evidence>
<comment type="caution">
    <text evidence="3">The sequence shown here is derived from an EMBL/GenBank/DDBJ whole genome shotgun (WGS) entry which is preliminary data.</text>
</comment>
<evidence type="ECO:0000313" key="3">
    <source>
        <dbReference type="EMBL" id="KAG2091856.1"/>
    </source>
</evidence>
<feature type="compositionally biased region" description="Basic and acidic residues" evidence="1">
    <location>
        <begin position="17"/>
        <end position="26"/>
    </location>
</feature>
<dbReference type="OrthoDB" id="3219854at2759"/>
<keyword evidence="4" id="KW-1185">Reference proteome</keyword>
<dbReference type="GeneID" id="64696599"/>
<reference evidence="3" key="1">
    <citation type="journal article" date="2020" name="New Phytol.">
        <title>Comparative genomics reveals dynamic genome evolution in host specialist ectomycorrhizal fungi.</title>
        <authorList>
            <person name="Lofgren L.A."/>
            <person name="Nguyen N.H."/>
            <person name="Vilgalys R."/>
            <person name="Ruytinx J."/>
            <person name="Liao H.L."/>
            <person name="Branco S."/>
            <person name="Kuo A."/>
            <person name="LaButti K."/>
            <person name="Lipzen A."/>
            <person name="Andreopoulos W."/>
            <person name="Pangilinan J."/>
            <person name="Riley R."/>
            <person name="Hundley H."/>
            <person name="Na H."/>
            <person name="Barry K."/>
            <person name="Grigoriev I.V."/>
            <person name="Stajich J.E."/>
            <person name="Kennedy P.G."/>
        </authorList>
    </citation>
    <scope>NUCLEOTIDE SEQUENCE</scope>
    <source>
        <strain evidence="3">FC423</strain>
    </source>
</reference>
<organism evidence="3 4">
    <name type="scientific">Suillus discolor</name>
    <dbReference type="NCBI Taxonomy" id="1912936"/>
    <lineage>
        <taxon>Eukaryota</taxon>
        <taxon>Fungi</taxon>
        <taxon>Dikarya</taxon>
        <taxon>Basidiomycota</taxon>
        <taxon>Agaricomycotina</taxon>
        <taxon>Agaricomycetes</taxon>
        <taxon>Agaricomycetidae</taxon>
        <taxon>Boletales</taxon>
        <taxon>Suillineae</taxon>
        <taxon>Suillaceae</taxon>
        <taxon>Suillus</taxon>
    </lineage>
</organism>
<feature type="region of interest" description="Disordered" evidence="1">
    <location>
        <begin position="1"/>
        <end position="52"/>
    </location>
</feature>
<dbReference type="InterPro" id="IPR045338">
    <property type="entry name" value="DUF6535"/>
</dbReference>
<dbReference type="Proteomes" id="UP000823399">
    <property type="component" value="Unassembled WGS sequence"/>
</dbReference>
<accession>A0A9P7EUI2</accession>
<dbReference type="Pfam" id="PF20153">
    <property type="entry name" value="DUF6535"/>
    <property type="match status" value="1"/>
</dbReference>
<feature type="domain" description="DUF6535" evidence="2">
    <location>
        <begin position="108"/>
        <end position="199"/>
    </location>
</feature>
<name>A0A9P7EUI2_9AGAM</name>
<dbReference type="AlphaFoldDB" id="A0A9P7EUI2"/>